<sequence length="57" mass="7087">MLEEACKIYYVKLIKGQSFYAFDHRFLMSEEEEVSEKVYNYLRRNEFFEVRKEEYSA</sequence>
<dbReference type="EMBL" id="FMZR01000001">
    <property type="protein sequence ID" value="SDC24331.1"/>
    <property type="molecule type" value="Genomic_DNA"/>
</dbReference>
<dbReference type="Pfam" id="PF14553">
    <property type="entry name" value="YqbF"/>
    <property type="match status" value="1"/>
</dbReference>
<reference evidence="3" key="1">
    <citation type="submission" date="2016-10" db="EMBL/GenBank/DDBJ databases">
        <authorList>
            <person name="Varghese N."/>
        </authorList>
    </citation>
    <scope>NUCLEOTIDE SEQUENCE [LARGE SCALE GENOMIC DNA]</scope>
    <source>
        <strain evidence="3">KPR-7A</strain>
    </source>
</reference>
<evidence type="ECO:0000259" key="1">
    <source>
        <dbReference type="Pfam" id="PF14553"/>
    </source>
</evidence>
<feature type="domain" description="Uncharacterised protein YqbF N-terminal" evidence="1">
    <location>
        <begin position="14"/>
        <end position="54"/>
    </location>
</feature>
<evidence type="ECO:0000313" key="2">
    <source>
        <dbReference type="EMBL" id="SDC24331.1"/>
    </source>
</evidence>
<dbReference type="InterPro" id="IPR036840">
    <property type="entry name" value="YqbF_dom_sf"/>
</dbReference>
<dbReference type="Proteomes" id="UP000183507">
    <property type="component" value="Unassembled WGS sequence"/>
</dbReference>
<name>A0A1G6K0F8_9BACI</name>
<proteinExistence type="predicted"/>
<dbReference type="Gene3D" id="3.40.5.20">
    <property type="entry name" value="YqbF domain"/>
    <property type="match status" value="1"/>
</dbReference>
<dbReference type="InterPro" id="IPR027926">
    <property type="entry name" value="YqbF_N"/>
</dbReference>
<dbReference type="AlphaFoldDB" id="A0A1G6K0F8"/>
<evidence type="ECO:0000313" key="3">
    <source>
        <dbReference type="Proteomes" id="UP000183507"/>
    </source>
</evidence>
<organism evidence="2 3">
    <name type="scientific">Bacillus wiedmannii</name>
    <dbReference type="NCBI Taxonomy" id="1890302"/>
    <lineage>
        <taxon>Bacteria</taxon>
        <taxon>Bacillati</taxon>
        <taxon>Bacillota</taxon>
        <taxon>Bacilli</taxon>
        <taxon>Bacillales</taxon>
        <taxon>Bacillaceae</taxon>
        <taxon>Bacillus</taxon>
        <taxon>Bacillus cereus group</taxon>
    </lineage>
</organism>
<dbReference type="SUPFAM" id="SSF160059">
    <property type="entry name" value="PriA/YqbF domain"/>
    <property type="match status" value="1"/>
</dbReference>
<protein>
    <recommendedName>
        <fullName evidence="1">Uncharacterized protein YqbF N-terminal domain-containing protein</fullName>
    </recommendedName>
</protein>
<accession>A0A1G6K0F8</accession>
<gene>
    <name evidence="2" type="ORF">SAMN04487767_101569</name>
</gene>